<dbReference type="AlphaFoldDB" id="A0A1F6VQ56"/>
<sequence length="72" mass="8006">MLVKIKVTAHAKHNSLEKTTKGINISVKAKAENNMANDSVREILAIHFDVPINKIKIVRGHKTSSKTIEVMD</sequence>
<dbReference type="EMBL" id="MFUC01000025">
    <property type="protein sequence ID" value="OGI71699.1"/>
    <property type="molecule type" value="Genomic_DNA"/>
</dbReference>
<dbReference type="Proteomes" id="UP000179686">
    <property type="component" value="Unassembled WGS sequence"/>
</dbReference>
<dbReference type="SMART" id="SM01152">
    <property type="entry name" value="DUF167"/>
    <property type="match status" value="1"/>
</dbReference>
<protein>
    <submittedName>
        <fullName evidence="2">Uncharacterized protein</fullName>
    </submittedName>
</protein>
<dbReference type="SUPFAM" id="SSF69786">
    <property type="entry name" value="YggU-like"/>
    <property type="match status" value="1"/>
</dbReference>
<evidence type="ECO:0000313" key="3">
    <source>
        <dbReference type="Proteomes" id="UP000179686"/>
    </source>
</evidence>
<accession>A0A1F6VQ56</accession>
<evidence type="ECO:0000256" key="1">
    <source>
        <dbReference type="ARBA" id="ARBA00010364"/>
    </source>
</evidence>
<reference evidence="2 3" key="1">
    <citation type="journal article" date="2016" name="Nat. Commun.">
        <title>Thousands of microbial genomes shed light on interconnected biogeochemical processes in an aquifer system.</title>
        <authorList>
            <person name="Anantharaman K."/>
            <person name="Brown C.T."/>
            <person name="Hug L.A."/>
            <person name="Sharon I."/>
            <person name="Castelle C.J."/>
            <person name="Probst A.J."/>
            <person name="Thomas B.C."/>
            <person name="Singh A."/>
            <person name="Wilkins M.J."/>
            <person name="Karaoz U."/>
            <person name="Brodie E.L."/>
            <person name="Williams K.H."/>
            <person name="Hubbard S.S."/>
            <person name="Banfield J.F."/>
        </authorList>
    </citation>
    <scope>NUCLEOTIDE SEQUENCE [LARGE SCALE GENOMIC DNA]</scope>
</reference>
<dbReference type="NCBIfam" id="TIGR00251">
    <property type="entry name" value="DUF167 family protein"/>
    <property type="match status" value="1"/>
</dbReference>
<evidence type="ECO:0000313" key="2">
    <source>
        <dbReference type="EMBL" id="OGI71699.1"/>
    </source>
</evidence>
<name>A0A1F6VQ56_9BACT</name>
<dbReference type="Pfam" id="PF02594">
    <property type="entry name" value="DUF167"/>
    <property type="match status" value="1"/>
</dbReference>
<dbReference type="InterPro" id="IPR003746">
    <property type="entry name" value="DUF167"/>
</dbReference>
<proteinExistence type="inferred from homology"/>
<dbReference type="InterPro" id="IPR036591">
    <property type="entry name" value="YggU-like_sf"/>
</dbReference>
<comment type="similarity">
    <text evidence="1">Belongs to the UPF0235 family.</text>
</comment>
<organism evidence="2 3">
    <name type="scientific">Candidatus Nomurabacteria bacterium RIFCSPHIGHO2_02_FULL_38_15</name>
    <dbReference type="NCBI Taxonomy" id="1801752"/>
    <lineage>
        <taxon>Bacteria</taxon>
        <taxon>Candidatus Nomuraibacteriota</taxon>
    </lineage>
</organism>
<dbReference type="STRING" id="1801752.A3J61_02525"/>
<comment type="caution">
    <text evidence="2">The sequence shown here is derived from an EMBL/GenBank/DDBJ whole genome shotgun (WGS) entry which is preliminary data.</text>
</comment>
<gene>
    <name evidence="2" type="ORF">A3J61_02525</name>
</gene>
<dbReference type="Gene3D" id="3.30.1200.10">
    <property type="entry name" value="YggU-like"/>
    <property type="match status" value="1"/>
</dbReference>